<dbReference type="Proteomes" id="UP000525923">
    <property type="component" value="Unassembled WGS sequence"/>
</dbReference>
<evidence type="ECO:0000313" key="2">
    <source>
        <dbReference type="Proteomes" id="UP000525923"/>
    </source>
</evidence>
<accession>A0A7W8CQB2</accession>
<name>A0A7W8CQB2_9BACL</name>
<dbReference type="GO" id="GO:0016779">
    <property type="term" value="F:nucleotidyltransferase activity"/>
    <property type="evidence" value="ECO:0007669"/>
    <property type="project" value="UniProtKB-KW"/>
</dbReference>
<keyword evidence="1" id="KW-0418">Kinase</keyword>
<keyword evidence="2" id="KW-1185">Reference proteome</keyword>
<dbReference type="GO" id="GO:0000166">
    <property type="term" value="F:nucleotide binding"/>
    <property type="evidence" value="ECO:0007669"/>
    <property type="project" value="InterPro"/>
</dbReference>
<dbReference type="Pfam" id="PF02283">
    <property type="entry name" value="CobU"/>
    <property type="match status" value="1"/>
</dbReference>
<proteinExistence type="predicted"/>
<dbReference type="Gene3D" id="3.40.50.300">
    <property type="entry name" value="P-loop containing nucleotide triphosphate hydrolases"/>
    <property type="match status" value="1"/>
</dbReference>
<organism evidence="1 2">
    <name type="scientific">Planococcus koreensis</name>
    <dbReference type="NCBI Taxonomy" id="112331"/>
    <lineage>
        <taxon>Bacteria</taxon>
        <taxon>Bacillati</taxon>
        <taxon>Bacillota</taxon>
        <taxon>Bacilli</taxon>
        <taxon>Bacillales</taxon>
        <taxon>Caryophanaceae</taxon>
        <taxon>Planococcus</taxon>
    </lineage>
</organism>
<keyword evidence="1" id="KW-0808">Transferase</keyword>
<keyword evidence="1" id="KW-0548">Nucleotidyltransferase</keyword>
<dbReference type="EMBL" id="JACHHE010000002">
    <property type="protein sequence ID" value="MBB5179491.1"/>
    <property type="molecule type" value="Genomic_DNA"/>
</dbReference>
<evidence type="ECO:0000313" key="1">
    <source>
        <dbReference type="EMBL" id="MBB5179491.1"/>
    </source>
</evidence>
<dbReference type="InterPro" id="IPR027417">
    <property type="entry name" value="P-loop_NTPase"/>
</dbReference>
<dbReference type="OrthoDB" id="1766664at2"/>
<reference evidence="1 2" key="1">
    <citation type="submission" date="2020-08" db="EMBL/GenBank/DDBJ databases">
        <title>Genomic Encyclopedia of Type Strains, Phase IV (KMG-IV): sequencing the most valuable type-strain genomes for metagenomic binning, comparative biology and taxonomic classification.</title>
        <authorList>
            <person name="Goeker M."/>
        </authorList>
    </citation>
    <scope>NUCLEOTIDE SEQUENCE [LARGE SCALE GENOMIC DNA]</scope>
    <source>
        <strain evidence="1 2">DSM 15895</strain>
    </source>
</reference>
<dbReference type="RefSeq" id="WP_135500814.1">
    <property type="nucleotide sequence ID" value="NZ_JACHHE010000002.1"/>
</dbReference>
<dbReference type="SUPFAM" id="SSF52540">
    <property type="entry name" value="P-loop containing nucleoside triphosphate hydrolases"/>
    <property type="match status" value="1"/>
</dbReference>
<dbReference type="InterPro" id="IPR003203">
    <property type="entry name" value="CobU/CobP"/>
</dbReference>
<protein>
    <submittedName>
        <fullName evidence="1">Adenosyl cobinamide kinase/adenosyl cobinamide phosphate guanylyltransferase</fullName>
    </submittedName>
</protein>
<dbReference type="AlphaFoldDB" id="A0A7W8CQB2"/>
<gene>
    <name evidence="1" type="ORF">HNQ44_000915</name>
</gene>
<dbReference type="GO" id="GO:0009236">
    <property type="term" value="P:cobalamin biosynthetic process"/>
    <property type="evidence" value="ECO:0007669"/>
    <property type="project" value="UniProtKB-UniPathway"/>
</dbReference>
<dbReference type="GO" id="GO:0043752">
    <property type="term" value="F:adenosylcobinamide kinase activity"/>
    <property type="evidence" value="ECO:0007669"/>
    <property type="project" value="InterPro"/>
</dbReference>
<sequence>MHIVFGGAFNGKRQFVRGLPGCREAAWFEGELPRDSIPGAVVAGLELWVKRQLENGTDERELNRLVQDAIAHQRPRQIWILTDINRGIVPADPLERELRDVLGRLYQQLFLQAASVTRIWYGIPETLKGADLHENLHKNGR</sequence>
<comment type="caution">
    <text evidence="1">The sequence shown here is derived from an EMBL/GenBank/DDBJ whole genome shotgun (WGS) entry which is preliminary data.</text>
</comment>
<dbReference type="UniPathway" id="UPA00148">
    <property type="reaction ID" value="UER00236"/>
</dbReference>